<dbReference type="AlphaFoldDB" id="A0A4Q9QW21"/>
<feature type="domain" description="Transcription regulator PadR N-terminal" evidence="2">
    <location>
        <begin position="40"/>
        <end position="107"/>
    </location>
</feature>
<sequence>MRNKPSFSATSPSDGLGEHRHKSRERGQRIFAPGDLKLLLLALIAETPSHGYDLIRRIEALFEGSYSPSPGVIYPTLTFLEESELIVSDAESGKKSYSISANGSQWLEGQAVALQGVRARIELSRQALHGHDRPAAVQQAVATLRHALKMHHGRWSEEEIARVCALLEHTAKAISDGSSLAPTQE</sequence>
<dbReference type="RefSeq" id="WP_131198970.1">
    <property type="nucleotide sequence ID" value="NZ_QJUL01000042.1"/>
</dbReference>
<dbReference type="OrthoDB" id="9814826at2"/>
<organism evidence="3 4">
    <name type="scientific">Phytopseudomonas dryadis</name>
    <dbReference type="NCBI Taxonomy" id="2487520"/>
    <lineage>
        <taxon>Bacteria</taxon>
        <taxon>Pseudomonadati</taxon>
        <taxon>Pseudomonadota</taxon>
        <taxon>Gammaproteobacteria</taxon>
        <taxon>Pseudomonadales</taxon>
        <taxon>Pseudomonadaceae</taxon>
        <taxon>Phytopseudomonas</taxon>
    </lineage>
</organism>
<dbReference type="SUPFAM" id="SSF46785">
    <property type="entry name" value="Winged helix' DNA-binding domain"/>
    <property type="match status" value="1"/>
</dbReference>
<feature type="compositionally biased region" description="Polar residues" evidence="1">
    <location>
        <begin position="1"/>
        <end position="13"/>
    </location>
</feature>
<evidence type="ECO:0000259" key="2">
    <source>
        <dbReference type="Pfam" id="PF03551"/>
    </source>
</evidence>
<proteinExistence type="predicted"/>
<protein>
    <submittedName>
        <fullName evidence="3">PadR family transcriptional regulator</fullName>
    </submittedName>
</protein>
<evidence type="ECO:0000256" key="1">
    <source>
        <dbReference type="SAM" id="MobiDB-lite"/>
    </source>
</evidence>
<name>A0A4Q9QW21_9GAMM</name>
<dbReference type="Pfam" id="PF03551">
    <property type="entry name" value="PadR"/>
    <property type="match status" value="1"/>
</dbReference>
<gene>
    <name evidence="3" type="ORF">DNK44_21275</name>
</gene>
<evidence type="ECO:0000313" key="3">
    <source>
        <dbReference type="EMBL" id="TBU87095.1"/>
    </source>
</evidence>
<evidence type="ECO:0000313" key="4">
    <source>
        <dbReference type="Proteomes" id="UP000293172"/>
    </source>
</evidence>
<dbReference type="InterPro" id="IPR036390">
    <property type="entry name" value="WH_DNA-bd_sf"/>
</dbReference>
<feature type="region of interest" description="Disordered" evidence="1">
    <location>
        <begin position="1"/>
        <end position="27"/>
    </location>
</feature>
<dbReference type="InterPro" id="IPR005149">
    <property type="entry name" value="Tscrpt_reg_PadR_N"/>
</dbReference>
<dbReference type="InterPro" id="IPR036388">
    <property type="entry name" value="WH-like_DNA-bd_sf"/>
</dbReference>
<accession>A0A4Q9QW21</accession>
<dbReference type="EMBL" id="QJUL01000042">
    <property type="protein sequence ID" value="TBU87095.1"/>
    <property type="molecule type" value="Genomic_DNA"/>
</dbReference>
<dbReference type="PANTHER" id="PTHR43252">
    <property type="entry name" value="TRANSCRIPTIONAL REGULATOR YQJI"/>
    <property type="match status" value="1"/>
</dbReference>
<comment type="caution">
    <text evidence="3">The sequence shown here is derived from an EMBL/GenBank/DDBJ whole genome shotgun (WGS) entry which is preliminary data.</text>
</comment>
<dbReference type="PANTHER" id="PTHR43252:SF7">
    <property type="entry name" value="TRANSCRIPTIONAL REGULATOR YQJI"/>
    <property type="match status" value="1"/>
</dbReference>
<dbReference type="Proteomes" id="UP000293172">
    <property type="component" value="Unassembled WGS sequence"/>
</dbReference>
<dbReference type="Gene3D" id="1.10.10.10">
    <property type="entry name" value="Winged helix-like DNA-binding domain superfamily/Winged helix DNA-binding domain"/>
    <property type="match status" value="1"/>
</dbReference>
<reference evidence="3 4" key="1">
    <citation type="submission" date="2018-06" db="EMBL/GenBank/DDBJ databases">
        <title>Three novel Pseudomonas species isolated from symptomatic oak.</title>
        <authorList>
            <person name="Bueno-Gonzalez V."/>
            <person name="Brady C."/>
        </authorList>
    </citation>
    <scope>NUCLEOTIDE SEQUENCE [LARGE SCALE GENOMIC DNA]</scope>
    <source>
        <strain evidence="3 4">P6B</strain>
    </source>
</reference>